<sequence>MLLLLLATSAFLQLTEGMDITQQWTKYYSATGAEVRLRSMVPDQDENYFVCGYGTGSFVDNSTHVGMVDAILAKLDASGNLLWSHQFGTTDDDYAESVAVRHNRIYVVGNTGGVMPGQESAGWADGFIKAFDISGNEAWTIQFGSNMDDHPRVVKTSHVGHVVVAGHTWGGLYTRVTAGAADMFVVMYASNGNRIWRAQRGSSGNELAWAMDLDTSNDVYIAGDTSGDLDGQTLVGSQDMFLMKFRGNDGTWLWTITKGGTASDRGRALWVSSQIFLLVDTKSTLYGSEVSNSTWDVALIKYDLDGNEISGAQVGGANEIYGYDLKPAFAGGWFAAARLNPTSESVPTHFAVLKFDESLAHEYTFSAGCTDGTSLGWVVEPHWNGSLMAAGYTNCALAPGSDGPTDGNDDMFLTKFVPGSPTTSTTTAAGDSSTSSGDGTTASPDNTDGSQAPGNATSTLPDGISTDSSISACAGGLVLFLLASQDRMVQWASAATSALSLWCTDLGEGLLPELVEWMGWSDTGLQVQTNRKMILTPPGEVCGVSKMMHGKPATKPSGPCPTLWAEEDTLEGQLQSEINNVAQWRSDANVIQEPQKKCTLRKRIFEAARRTREVSMKKVFGVLCVDDGLTQEDLVEADGADLQRCHVVCRGITRERLRSDHLDEEALASIRASLFRLCQGHRPLAGLTVDLGYLWMKHQGALRRLVPRWLLLTTPLVQLPLIRTCFRTRDATLLVVWEDAAVSELSWLEASSNIRIDGQVEVIVVRASQPEWSDFLSKQTDQQEQALLLDLVDRVQIRVAELSRKDVAVSSILVDGALSRFSKGLRKATQLPIFDEVSMMGLFSAASSLSEFSEASVVSRLEDRLQRSGNSQNSERDRPTGQLGIVQLDSYEYVRAVGDADHESTFSFQTCPRMAEGLTFEAAQKAAQEPVMLESLKQLAKEMETAHCFGIAGNCGFMQFYQDLVREAVSVPVFLSALVQVPTMAAALDPRDRILILTANETSFREAQELLLRAECCNVALDQIVVRGCEDVPGFEAVAEMEQVDTQKVENSLSQFVEEILAESDGAFIKMILLECTELPHYAARLRRVSGLPVLDLVTCANFFAKVLVGSF</sequence>
<dbReference type="InterPro" id="IPR011047">
    <property type="entry name" value="Quinoprotein_ADH-like_sf"/>
</dbReference>
<proteinExistence type="inferred from homology"/>
<feature type="chain" id="PRO_5032492978" evidence="3">
    <location>
        <begin position="18"/>
        <end position="1112"/>
    </location>
</feature>
<keyword evidence="5" id="KW-1185">Reference proteome</keyword>
<protein>
    <submittedName>
        <fullName evidence="4">ALMA4 protein</fullName>
    </submittedName>
</protein>
<accession>A0A812Z9J1</accession>
<feature type="region of interest" description="Disordered" evidence="2">
    <location>
        <begin position="408"/>
        <end position="463"/>
    </location>
</feature>
<dbReference type="Gene3D" id="3.40.50.12500">
    <property type="match status" value="1"/>
</dbReference>
<dbReference type="InterPro" id="IPR053714">
    <property type="entry name" value="Iso_Racemase_Enz_sf"/>
</dbReference>
<dbReference type="OrthoDB" id="421106at2759"/>
<feature type="compositionally biased region" description="Low complexity" evidence="2">
    <location>
        <begin position="418"/>
        <end position="445"/>
    </location>
</feature>
<keyword evidence="3" id="KW-0732">Signal</keyword>
<dbReference type="PANTHER" id="PTHR35580:SF1">
    <property type="entry name" value="PHYTASE-LIKE DOMAIN-CONTAINING PROTEIN"/>
    <property type="match status" value="1"/>
</dbReference>
<organism evidence="4 5">
    <name type="scientific">Symbiodinium necroappetens</name>
    <dbReference type="NCBI Taxonomy" id="1628268"/>
    <lineage>
        <taxon>Eukaryota</taxon>
        <taxon>Sar</taxon>
        <taxon>Alveolata</taxon>
        <taxon>Dinophyceae</taxon>
        <taxon>Suessiales</taxon>
        <taxon>Symbiodiniaceae</taxon>
        <taxon>Symbiodinium</taxon>
    </lineage>
</organism>
<evidence type="ECO:0000256" key="1">
    <source>
        <dbReference type="ARBA" id="ARBA00038414"/>
    </source>
</evidence>
<dbReference type="EMBL" id="CAJNJA010046663">
    <property type="protein sequence ID" value="CAE7818802.1"/>
    <property type="molecule type" value="Genomic_DNA"/>
</dbReference>
<comment type="caution">
    <text evidence="4">The sequence shown here is derived from an EMBL/GenBank/DDBJ whole genome shotgun (WGS) entry which is preliminary data.</text>
</comment>
<evidence type="ECO:0000313" key="4">
    <source>
        <dbReference type="EMBL" id="CAE7818802.1"/>
    </source>
</evidence>
<evidence type="ECO:0000256" key="3">
    <source>
        <dbReference type="SAM" id="SignalP"/>
    </source>
</evidence>
<dbReference type="InterPro" id="IPR052918">
    <property type="entry name" value="Motility_Chemotaxis_Reg"/>
</dbReference>
<dbReference type="InterPro" id="IPR015942">
    <property type="entry name" value="Asp/Glu/hydantoin_racemase"/>
</dbReference>
<dbReference type="GO" id="GO:0047661">
    <property type="term" value="F:amino-acid racemase activity"/>
    <property type="evidence" value="ECO:0007669"/>
    <property type="project" value="InterPro"/>
</dbReference>
<evidence type="ECO:0000313" key="5">
    <source>
        <dbReference type="Proteomes" id="UP000601435"/>
    </source>
</evidence>
<evidence type="ECO:0000256" key="2">
    <source>
        <dbReference type="SAM" id="MobiDB-lite"/>
    </source>
</evidence>
<dbReference type="Pfam" id="PF01177">
    <property type="entry name" value="Asp_Glu_race"/>
    <property type="match status" value="1"/>
</dbReference>
<reference evidence="4" key="1">
    <citation type="submission" date="2021-02" db="EMBL/GenBank/DDBJ databases">
        <authorList>
            <person name="Dougan E. K."/>
            <person name="Rhodes N."/>
            <person name="Thang M."/>
            <person name="Chan C."/>
        </authorList>
    </citation>
    <scope>NUCLEOTIDE SEQUENCE</scope>
</reference>
<dbReference type="Proteomes" id="UP000601435">
    <property type="component" value="Unassembled WGS sequence"/>
</dbReference>
<name>A0A812Z9J1_9DINO</name>
<dbReference type="AlphaFoldDB" id="A0A812Z9J1"/>
<comment type="similarity">
    <text evidence="1">Belongs to the HyuE racemase family.</text>
</comment>
<gene>
    <name evidence="4" type="primary">ALMA4</name>
    <name evidence="4" type="ORF">SNEC2469_LOCUS24331</name>
</gene>
<feature type="signal peptide" evidence="3">
    <location>
        <begin position="1"/>
        <end position="17"/>
    </location>
</feature>
<feature type="compositionally biased region" description="Polar residues" evidence="2">
    <location>
        <begin position="446"/>
        <end position="463"/>
    </location>
</feature>
<dbReference type="PANTHER" id="PTHR35580">
    <property type="entry name" value="CELL SURFACE GLYCOPROTEIN (S-LAYER PROTEIN)-LIKE PROTEIN"/>
    <property type="match status" value="1"/>
</dbReference>
<dbReference type="SUPFAM" id="SSF50998">
    <property type="entry name" value="Quinoprotein alcohol dehydrogenase-like"/>
    <property type="match status" value="1"/>
</dbReference>